<dbReference type="PANTHER" id="PTHR44591:SF3">
    <property type="entry name" value="RESPONSE REGULATORY DOMAIN-CONTAINING PROTEIN"/>
    <property type="match status" value="1"/>
</dbReference>
<evidence type="ECO:0000259" key="7">
    <source>
        <dbReference type="PROSITE" id="PS50110"/>
    </source>
</evidence>
<dbReference type="Gene3D" id="3.40.50.2300">
    <property type="match status" value="1"/>
</dbReference>
<evidence type="ECO:0000256" key="4">
    <source>
        <dbReference type="ARBA" id="ARBA00023125"/>
    </source>
</evidence>
<dbReference type="PROSITE" id="PS50110">
    <property type="entry name" value="RESPONSE_REGULATORY"/>
    <property type="match status" value="1"/>
</dbReference>
<dbReference type="SMART" id="SM00448">
    <property type="entry name" value="REC"/>
    <property type="match status" value="1"/>
</dbReference>
<keyword evidence="1 6" id="KW-0597">Phosphoprotein</keyword>
<evidence type="ECO:0000256" key="1">
    <source>
        <dbReference type="ARBA" id="ARBA00022553"/>
    </source>
</evidence>
<name>A0A951UEM1_9CYAN</name>
<evidence type="ECO:0000256" key="3">
    <source>
        <dbReference type="ARBA" id="ARBA00023015"/>
    </source>
</evidence>
<proteinExistence type="predicted"/>
<dbReference type="Pfam" id="PF00072">
    <property type="entry name" value="Response_reg"/>
    <property type="match status" value="1"/>
</dbReference>
<dbReference type="InterPro" id="IPR001789">
    <property type="entry name" value="Sig_transdc_resp-reg_receiver"/>
</dbReference>
<feature type="modified residue" description="4-aspartylphosphate" evidence="6">
    <location>
        <position position="56"/>
    </location>
</feature>
<feature type="domain" description="Response regulatory" evidence="7">
    <location>
        <begin position="4"/>
        <end position="123"/>
    </location>
</feature>
<dbReference type="AlphaFoldDB" id="A0A951UEM1"/>
<dbReference type="CDD" id="cd17574">
    <property type="entry name" value="REC_OmpR"/>
    <property type="match status" value="1"/>
</dbReference>
<reference evidence="8" key="2">
    <citation type="journal article" date="2022" name="Microbiol. Resour. Announc.">
        <title>Metagenome Sequencing to Explore Phylogenomics of Terrestrial Cyanobacteria.</title>
        <authorList>
            <person name="Ward R.D."/>
            <person name="Stajich J.E."/>
            <person name="Johansen J.R."/>
            <person name="Huntemann M."/>
            <person name="Clum A."/>
            <person name="Foster B."/>
            <person name="Foster B."/>
            <person name="Roux S."/>
            <person name="Palaniappan K."/>
            <person name="Varghese N."/>
            <person name="Mukherjee S."/>
            <person name="Reddy T.B.K."/>
            <person name="Daum C."/>
            <person name="Copeland A."/>
            <person name="Chen I.A."/>
            <person name="Ivanova N.N."/>
            <person name="Kyrpides N.C."/>
            <person name="Shapiro N."/>
            <person name="Eloe-Fadrosh E.A."/>
            <person name="Pietrasiak N."/>
        </authorList>
    </citation>
    <scope>NUCLEOTIDE SEQUENCE</scope>
    <source>
        <strain evidence="8">CPER-KK1</strain>
    </source>
</reference>
<comment type="caution">
    <text evidence="8">The sequence shown here is derived from an EMBL/GenBank/DDBJ whole genome shotgun (WGS) entry which is preliminary data.</text>
</comment>
<evidence type="ECO:0000313" key="8">
    <source>
        <dbReference type="EMBL" id="MBW4548941.1"/>
    </source>
</evidence>
<reference evidence="8" key="1">
    <citation type="submission" date="2021-05" db="EMBL/GenBank/DDBJ databases">
        <authorList>
            <person name="Pietrasiak N."/>
            <person name="Ward R."/>
            <person name="Stajich J.E."/>
            <person name="Kurbessoian T."/>
        </authorList>
    </citation>
    <scope>NUCLEOTIDE SEQUENCE</scope>
    <source>
        <strain evidence="8">CPER-KK1</strain>
    </source>
</reference>
<keyword evidence="2" id="KW-0902">Two-component regulatory system</keyword>
<keyword evidence="4" id="KW-0238">DNA-binding</keyword>
<evidence type="ECO:0000256" key="2">
    <source>
        <dbReference type="ARBA" id="ARBA00023012"/>
    </source>
</evidence>
<dbReference type="Proteomes" id="UP000753908">
    <property type="component" value="Unassembled WGS sequence"/>
</dbReference>
<protein>
    <submittedName>
        <fullName evidence="8">Response regulator</fullName>
    </submittedName>
</protein>
<dbReference type="EMBL" id="JAHHIF010000077">
    <property type="protein sequence ID" value="MBW4548941.1"/>
    <property type="molecule type" value="Genomic_DNA"/>
</dbReference>
<dbReference type="FunFam" id="3.40.50.2300:FF:000001">
    <property type="entry name" value="DNA-binding response regulator PhoB"/>
    <property type="match status" value="1"/>
</dbReference>
<dbReference type="SUPFAM" id="SSF52172">
    <property type="entry name" value="CheY-like"/>
    <property type="match status" value="1"/>
</dbReference>
<keyword evidence="5" id="KW-0804">Transcription</keyword>
<evidence type="ECO:0000256" key="6">
    <source>
        <dbReference type="PROSITE-ProRule" id="PRU00169"/>
    </source>
</evidence>
<sequence>MNKKILIVDDEPYIRLLLEQTLEDLEDEGVELLTADNGEEALDAIKTERPDLVFLDVMMPKMNGFDVCNAVKNELSIKGVYIIMLTAKGQEFDKLKGKEVGADLYMTKPFDPDEVVQKSMQVLDLAVS</sequence>
<accession>A0A951UEM1</accession>
<dbReference type="GO" id="GO:0003677">
    <property type="term" value="F:DNA binding"/>
    <property type="evidence" value="ECO:0007669"/>
    <property type="project" value="UniProtKB-KW"/>
</dbReference>
<dbReference type="InterPro" id="IPR050595">
    <property type="entry name" value="Bact_response_regulator"/>
</dbReference>
<gene>
    <name evidence="8" type="ORF">KME25_31740</name>
</gene>
<keyword evidence="3" id="KW-0805">Transcription regulation</keyword>
<dbReference type="GO" id="GO:0000160">
    <property type="term" value="P:phosphorelay signal transduction system"/>
    <property type="evidence" value="ECO:0007669"/>
    <property type="project" value="UniProtKB-KW"/>
</dbReference>
<evidence type="ECO:0000256" key="5">
    <source>
        <dbReference type="ARBA" id="ARBA00023163"/>
    </source>
</evidence>
<dbReference type="InterPro" id="IPR011006">
    <property type="entry name" value="CheY-like_superfamily"/>
</dbReference>
<evidence type="ECO:0000313" key="9">
    <source>
        <dbReference type="Proteomes" id="UP000753908"/>
    </source>
</evidence>
<organism evidence="8 9">
    <name type="scientific">Symplocastrum torsivum CPER-KK1</name>
    <dbReference type="NCBI Taxonomy" id="450513"/>
    <lineage>
        <taxon>Bacteria</taxon>
        <taxon>Bacillati</taxon>
        <taxon>Cyanobacteriota</taxon>
        <taxon>Cyanophyceae</taxon>
        <taxon>Oscillatoriophycideae</taxon>
        <taxon>Oscillatoriales</taxon>
        <taxon>Microcoleaceae</taxon>
        <taxon>Symplocastrum</taxon>
    </lineage>
</organism>
<dbReference type="PANTHER" id="PTHR44591">
    <property type="entry name" value="STRESS RESPONSE REGULATOR PROTEIN 1"/>
    <property type="match status" value="1"/>
</dbReference>